<proteinExistence type="predicted"/>
<accession>A0A2R6ALA4</accession>
<comment type="caution">
    <text evidence="1">The sequence shown here is derived from an EMBL/GenBank/DDBJ whole genome shotgun (WGS) entry which is preliminary data.</text>
</comment>
<evidence type="ECO:0000313" key="2">
    <source>
        <dbReference type="Proteomes" id="UP000240322"/>
    </source>
</evidence>
<organism evidence="1 2">
    <name type="scientific">Candidatus Marsarchaeota G2 archaeon OSP_D</name>
    <dbReference type="NCBI Taxonomy" id="1978157"/>
    <lineage>
        <taxon>Archaea</taxon>
        <taxon>Candidatus Marsarchaeota</taxon>
        <taxon>Candidatus Marsarchaeota group 2</taxon>
    </lineage>
</organism>
<dbReference type="AlphaFoldDB" id="A0A2R6ALA4"/>
<dbReference type="Proteomes" id="UP000240322">
    <property type="component" value="Unassembled WGS sequence"/>
</dbReference>
<gene>
    <name evidence="1" type="ORF">B9Q03_11035</name>
</gene>
<protein>
    <submittedName>
        <fullName evidence="1">Uncharacterized protein</fullName>
    </submittedName>
</protein>
<name>A0A2R6ALA4_9ARCH</name>
<evidence type="ECO:0000313" key="1">
    <source>
        <dbReference type="EMBL" id="PSN87164.1"/>
    </source>
</evidence>
<reference evidence="1 2" key="1">
    <citation type="submission" date="2017-04" db="EMBL/GenBank/DDBJ databases">
        <title>Novel microbial lineages endemic to geothermal iron-oxide mats fill important gaps in the evolutionary history of Archaea.</title>
        <authorList>
            <person name="Jay Z.J."/>
            <person name="Beam J.P."/>
            <person name="Dlakic M."/>
            <person name="Rusch D.B."/>
            <person name="Kozubal M.A."/>
            <person name="Inskeep W.P."/>
        </authorList>
    </citation>
    <scope>NUCLEOTIDE SEQUENCE [LARGE SCALE GENOMIC DNA]</scope>
    <source>
        <strain evidence="1">OSP_D</strain>
    </source>
</reference>
<dbReference type="EMBL" id="NEXE01000180">
    <property type="protein sequence ID" value="PSN87164.1"/>
    <property type="molecule type" value="Genomic_DNA"/>
</dbReference>
<sequence length="123" mass="12928">MFSLSAINGYTLFEAAPPFAFEYGQYNGQTPGFFFEYRYNFAGTWGCVWGAAFNSSYTVSTTTVTSTSAVGSFPVAANIPPGASASVVVPLNATTPGTTYQLWVTAQTPGGLQAVTPVVNVQT</sequence>